<evidence type="ECO:0000313" key="1">
    <source>
        <dbReference type="EMBL" id="OGC23811.1"/>
    </source>
</evidence>
<evidence type="ECO:0000313" key="2">
    <source>
        <dbReference type="Proteomes" id="UP000178417"/>
    </source>
</evidence>
<dbReference type="EMBL" id="MEUB01000014">
    <property type="protein sequence ID" value="OGC23811.1"/>
    <property type="molecule type" value="Genomic_DNA"/>
</dbReference>
<protein>
    <recommendedName>
        <fullName evidence="3">Nucleotidyltransferase</fullName>
    </recommendedName>
</protein>
<dbReference type="InterPro" id="IPR014942">
    <property type="entry name" value="AbiEii"/>
</dbReference>
<dbReference type="AlphaFoldDB" id="A0A1F4STQ3"/>
<dbReference type="Proteomes" id="UP000178417">
    <property type="component" value="Unassembled WGS sequence"/>
</dbReference>
<reference evidence="1 2" key="1">
    <citation type="journal article" date="2016" name="Nat. Commun.">
        <title>Thousands of microbial genomes shed light on interconnected biogeochemical processes in an aquifer system.</title>
        <authorList>
            <person name="Anantharaman K."/>
            <person name="Brown C.T."/>
            <person name="Hug L.A."/>
            <person name="Sharon I."/>
            <person name="Castelle C.J."/>
            <person name="Probst A.J."/>
            <person name="Thomas B.C."/>
            <person name="Singh A."/>
            <person name="Wilkins M.J."/>
            <person name="Karaoz U."/>
            <person name="Brodie E.L."/>
            <person name="Williams K.H."/>
            <person name="Hubbard S.S."/>
            <person name="Banfield J.F."/>
        </authorList>
    </citation>
    <scope>NUCLEOTIDE SEQUENCE [LARGE SCALE GENOMIC DNA]</scope>
</reference>
<evidence type="ECO:0008006" key="3">
    <source>
        <dbReference type="Google" id="ProtNLM"/>
    </source>
</evidence>
<accession>A0A1F4STQ3</accession>
<dbReference type="Gene3D" id="3.10.450.620">
    <property type="entry name" value="JHP933, nucleotidyltransferase-like core domain"/>
    <property type="match status" value="1"/>
</dbReference>
<dbReference type="Pfam" id="PF08843">
    <property type="entry name" value="AbiEii"/>
    <property type="match status" value="1"/>
</dbReference>
<dbReference type="STRING" id="1802579.A2310_04260"/>
<name>A0A1F4STQ3_UNCSA</name>
<organism evidence="1 2">
    <name type="scientific">candidate division WOR-1 bacterium RIFOXYB2_FULL_37_13</name>
    <dbReference type="NCBI Taxonomy" id="1802579"/>
    <lineage>
        <taxon>Bacteria</taxon>
        <taxon>Bacillati</taxon>
        <taxon>Saganbacteria</taxon>
    </lineage>
</organism>
<proteinExistence type="predicted"/>
<comment type="caution">
    <text evidence="1">The sequence shown here is derived from an EMBL/GenBank/DDBJ whole genome shotgun (WGS) entry which is preliminary data.</text>
</comment>
<sequence length="237" mass="27788">MLNREKHQLIMGQILRDIYTDTTISPLLGFKGGTCAYFFYDLPRFSVGLDFDLLSNLSADEQEAVLEKIIAILRKYGEIKDSKVKRFTIFILLSYGDEDHNIKIEISTRTFISDIKNYYELKKYLGIPMLAGKKEYLFSGKLSALALRTETAMRDVYDIYYFAKNNWDIDRELVELMVKNKFSKHLTACINLVESIKDNRILHGLGELISEKEKTWIRQHLRKEVIFYLKNYRAIVK</sequence>
<gene>
    <name evidence="1" type="ORF">A2310_04260</name>
</gene>